<dbReference type="PANTHER" id="PTHR45138:SF9">
    <property type="entry name" value="DIGUANYLATE CYCLASE DGCM-RELATED"/>
    <property type="match status" value="1"/>
</dbReference>
<dbReference type="InterPro" id="IPR011006">
    <property type="entry name" value="CheY-like_superfamily"/>
</dbReference>
<dbReference type="SMART" id="SM00267">
    <property type="entry name" value="GGDEF"/>
    <property type="match status" value="1"/>
</dbReference>
<evidence type="ECO:0000256" key="6">
    <source>
        <dbReference type="PROSITE-ProRule" id="PRU00169"/>
    </source>
</evidence>
<dbReference type="Gene3D" id="3.30.70.270">
    <property type="match status" value="1"/>
</dbReference>
<dbReference type="InterPro" id="IPR000160">
    <property type="entry name" value="GGDEF_dom"/>
</dbReference>
<dbReference type="CDD" id="cd01949">
    <property type="entry name" value="GGDEF"/>
    <property type="match status" value="1"/>
</dbReference>
<dbReference type="Pfam" id="PF01814">
    <property type="entry name" value="Hemerythrin"/>
    <property type="match status" value="1"/>
</dbReference>
<dbReference type="SUPFAM" id="SSF55073">
    <property type="entry name" value="Nucleotide cyclase"/>
    <property type="match status" value="1"/>
</dbReference>
<reference evidence="10" key="1">
    <citation type="submission" date="2016-10" db="EMBL/GenBank/DDBJ databases">
        <authorList>
            <person name="Varghese N."/>
            <person name="Submissions S."/>
        </authorList>
    </citation>
    <scope>NUCLEOTIDE SEQUENCE [LARGE SCALE GENOMIC DNA]</scope>
    <source>
        <strain evidence="10">Z-7934</strain>
    </source>
</reference>
<dbReference type="CDD" id="cd00156">
    <property type="entry name" value="REC"/>
    <property type="match status" value="1"/>
</dbReference>
<sequence>MKVLHLTNNKEVDESISGIVKEKNMLYCLETLDTEKNEEKWMRHDPDIIIIEAEKLNQRIYQLADDLLKRGEVKAYLLVVIKEEHCKTKEALVEIGVSAVINRKRFFKEKLSKHLDTIIKDNLFLQSLRCMQIAVIDDSRFSLEVMKGFFLKYDISEVDYFEDSLDFIKAEKKYDLYLLDLMMPGYDGDDIIHMIRQTCHNAVIILITKHENNKLLSHCMALGADDYLFKPVDYVLLMQRINDAFNKKEKNKQIEIASKKLYELATRDTLTGLHNREFFNEFYEEKALQAKQKGHIFSLILFDLDYFKEINDKYGHQKGDLVLIELAKTVSNHLRETDLIARWGGEEFCILLPDTNKDDAFTIAEAIRLSIQKMKIDGIRSITASFGLTQWQEGDEKESAFKRVDHSLYIAKLTGRNKTVVDKKTRLLVKDRPIKIEWCPFFRSGNDRIDKDHEALVQASNKIIMHALDSSKTETVKGMFADLIDKVVLHFRNEEKVLEEHHYEMVSDHKQKHQELAVKAAMLQNDFTKGKIDATELAEFLIQDVVIGHMIDHDFLFFPFLENSE</sequence>
<name>A0A1I3CU87_9FIRM</name>
<dbReference type="RefSeq" id="WP_093370909.1">
    <property type="nucleotide sequence ID" value="NZ_FOQA01000003.1"/>
</dbReference>
<evidence type="ECO:0000256" key="1">
    <source>
        <dbReference type="ARBA" id="ARBA00010587"/>
    </source>
</evidence>
<dbReference type="Pfam" id="PF00990">
    <property type="entry name" value="GGDEF"/>
    <property type="match status" value="1"/>
</dbReference>
<evidence type="ECO:0000256" key="2">
    <source>
        <dbReference type="ARBA" id="ARBA00018672"/>
    </source>
</evidence>
<dbReference type="FunFam" id="3.30.70.270:FF:000001">
    <property type="entry name" value="Diguanylate cyclase domain protein"/>
    <property type="match status" value="1"/>
</dbReference>
<organism evidence="9 10">
    <name type="scientific">Tindallia magadiensis</name>
    <dbReference type="NCBI Taxonomy" id="69895"/>
    <lineage>
        <taxon>Bacteria</taxon>
        <taxon>Bacillati</taxon>
        <taxon>Bacillota</taxon>
        <taxon>Clostridia</taxon>
        <taxon>Peptostreptococcales</taxon>
        <taxon>Tindalliaceae</taxon>
        <taxon>Tindallia</taxon>
    </lineage>
</organism>
<gene>
    <name evidence="9" type="ORF">SAMN05192551_10320</name>
</gene>
<dbReference type="InterPro" id="IPR016131">
    <property type="entry name" value="Haemerythrin_Fe_BS"/>
</dbReference>
<dbReference type="Proteomes" id="UP000199287">
    <property type="component" value="Unassembled WGS sequence"/>
</dbReference>
<dbReference type="InterPro" id="IPR043128">
    <property type="entry name" value="Rev_trsase/Diguanyl_cyclase"/>
</dbReference>
<comment type="function">
    <text evidence="5">May play the central regulatory role in sporulation. It may be an element of the effector pathway responsible for the activation of sporulation genes in response to nutritional stress. Spo0A may act in concert with spo0H (a sigma factor) to control the expression of some genes that are critical to the sporulation process.</text>
</comment>
<dbReference type="Gene3D" id="3.40.50.2300">
    <property type="match status" value="1"/>
</dbReference>
<dbReference type="SMART" id="SM00448">
    <property type="entry name" value="REC"/>
    <property type="match status" value="1"/>
</dbReference>
<dbReference type="GO" id="GO:0000160">
    <property type="term" value="P:phosphorelay signal transduction system"/>
    <property type="evidence" value="ECO:0007669"/>
    <property type="project" value="InterPro"/>
</dbReference>
<dbReference type="InterPro" id="IPR050469">
    <property type="entry name" value="Diguanylate_Cyclase"/>
</dbReference>
<keyword evidence="4" id="KW-0408">Iron</keyword>
<evidence type="ECO:0000313" key="9">
    <source>
        <dbReference type="EMBL" id="SFH77993.1"/>
    </source>
</evidence>
<dbReference type="PROSITE" id="PS50110">
    <property type="entry name" value="RESPONSE_REGULATORY"/>
    <property type="match status" value="1"/>
</dbReference>
<dbReference type="PANTHER" id="PTHR45138">
    <property type="entry name" value="REGULATORY COMPONENTS OF SENSORY TRANSDUCTION SYSTEM"/>
    <property type="match status" value="1"/>
</dbReference>
<dbReference type="NCBIfam" id="TIGR00254">
    <property type="entry name" value="GGDEF"/>
    <property type="match status" value="1"/>
</dbReference>
<dbReference type="InterPro" id="IPR012827">
    <property type="entry name" value="Hemerythrin_metal-bd"/>
</dbReference>
<evidence type="ECO:0000313" key="10">
    <source>
        <dbReference type="Proteomes" id="UP000199287"/>
    </source>
</evidence>
<keyword evidence="10" id="KW-1185">Reference proteome</keyword>
<keyword evidence="3" id="KW-0479">Metal-binding</keyword>
<dbReference type="AlphaFoldDB" id="A0A1I3CU87"/>
<dbReference type="InterPro" id="IPR001789">
    <property type="entry name" value="Sig_transdc_resp-reg_receiver"/>
</dbReference>
<dbReference type="NCBIfam" id="TIGR02481">
    <property type="entry name" value="hemeryth_dom"/>
    <property type="match status" value="1"/>
</dbReference>
<dbReference type="PROSITE" id="PS50887">
    <property type="entry name" value="GGDEF"/>
    <property type="match status" value="1"/>
</dbReference>
<dbReference type="SUPFAM" id="SSF52172">
    <property type="entry name" value="CheY-like"/>
    <property type="match status" value="1"/>
</dbReference>
<evidence type="ECO:0000256" key="4">
    <source>
        <dbReference type="ARBA" id="ARBA00023004"/>
    </source>
</evidence>
<dbReference type="EMBL" id="FOQA01000003">
    <property type="protein sequence ID" value="SFH77993.1"/>
    <property type="molecule type" value="Genomic_DNA"/>
</dbReference>
<proteinExistence type="inferred from homology"/>
<dbReference type="Pfam" id="PF00072">
    <property type="entry name" value="Response_reg"/>
    <property type="match status" value="1"/>
</dbReference>
<dbReference type="PROSITE" id="PS00550">
    <property type="entry name" value="HEMERYTHRINS"/>
    <property type="match status" value="1"/>
</dbReference>
<dbReference type="SUPFAM" id="SSF47188">
    <property type="entry name" value="Hemerythrin-like"/>
    <property type="match status" value="1"/>
</dbReference>
<keyword evidence="6" id="KW-0597">Phosphoprotein</keyword>
<feature type="modified residue" description="4-aspartylphosphate" evidence="6">
    <location>
        <position position="180"/>
    </location>
</feature>
<dbReference type="GO" id="GO:0052621">
    <property type="term" value="F:diguanylate cyclase activity"/>
    <property type="evidence" value="ECO:0007669"/>
    <property type="project" value="TreeGrafter"/>
</dbReference>
<dbReference type="OrthoDB" id="9805474at2"/>
<dbReference type="InterPro" id="IPR029787">
    <property type="entry name" value="Nucleotide_cyclase"/>
</dbReference>
<accession>A0A1I3CU87</accession>
<comment type="similarity">
    <text evidence="1">Belongs to the hemerythrin family.</text>
</comment>
<dbReference type="InterPro" id="IPR035938">
    <property type="entry name" value="Hemerythrin-like_sf"/>
</dbReference>
<dbReference type="GO" id="GO:0046872">
    <property type="term" value="F:metal ion binding"/>
    <property type="evidence" value="ECO:0007669"/>
    <property type="project" value="UniProtKB-KW"/>
</dbReference>
<protein>
    <recommendedName>
        <fullName evidence="2">Stage 0 sporulation protein A homolog</fullName>
    </recommendedName>
</protein>
<dbReference type="CDD" id="cd12107">
    <property type="entry name" value="Hemerythrin"/>
    <property type="match status" value="1"/>
</dbReference>
<evidence type="ECO:0000259" key="8">
    <source>
        <dbReference type="PROSITE" id="PS50887"/>
    </source>
</evidence>
<dbReference type="InterPro" id="IPR012312">
    <property type="entry name" value="Hemerythrin-like"/>
</dbReference>
<evidence type="ECO:0000256" key="5">
    <source>
        <dbReference type="ARBA" id="ARBA00024867"/>
    </source>
</evidence>
<feature type="domain" description="Response regulatory" evidence="7">
    <location>
        <begin position="132"/>
        <end position="245"/>
    </location>
</feature>
<dbReference type="STRING" id="69895.SAMN05192551_10320"/>
<evidence type="ECO:0000259" key="7">
    <source>
        <dbReference type="PROSITE" id="PS50110"/>
    </source>
</evidence>
<evidence type="ECO:0000256" key="3">
    <source>
        <dbReference type="ARBA" id="ARBA00022723"/>
    </source>
</evidence>
<dbReference type="Gene3D" id="1.20.120.50">
    <property type="entry name" value="Hemerythrin-like"/>
    <property type="match status" value="1"/>
</dbReference>
<feature type="domain" description="GGDEF" evidence="8">
    <location>
        <begin position="295"/>
        <end position="424"/>
    </location>
</feature>